<proteinExistence type="predicted"/>
<evidence type="ECO:0000313" key="3">
    <source>
        <dbReference type="Proteomes" id="UP000007635"/>
    </source>
</evidence>
<organism evidence="2 3">
    <name type="scientific">Gasterosteus aculeatus aculeatus</name>
    <name type="common">three-spined stickleback</name>
    <dbReference type="NCBI Taxonomy" id="481459"/>
    <lineage>
        <taxon>Eukaryota</taxon>
        <taxon>Metazoa</taxon>
        <taxon>Chordata</taxon>
        <taxon>Craniata</taxon>
        <taxon>Vertebrata</taxon>
        <taxon>Euteleostomi</taxon>
        <taxon>Actinopterygii</taxon>
        <taxon>Neopterygii</taxon>
        <taxon>Teleostei</taxon>
        <taxon>Neoteleostei</taxon>
        <taxon>Acanthomorphata</taxon>
        <taxon>Eupercaria</taxon>
        <taxon>Perciformes</taxon>
        <taxon>Cottioidei</taxon>
        <taxon>Gasterosteales</taxon>
        <taxon>Gasterosteidae</taxon>
        <taxon>Gasterosteus</taxon>
    </lineage>
</organism>
<keyword evidence="3" id="KW-1185">Reference proteome</keyword>
<evidence type="ECO:0000313" key="2">
    <source>
        <dbReference type="Ensembl" id="ENSGACP00000036247.1"/>
    </source>
</evidence>
<dbReference type="Ensembl" id="ENSGACT00000055270.1">
    <property type="protein sequence ID" value="ENSGACP00000036247.1"/>
    <property type="gene ID" value="ENSGACG00000034389.1"/>
</dbReference>
<feature type="transmembrane region" description="Helical" evidence="1">
    <location>
        <begin position="6"/>
        <end position="28"/>
    </location>
</feature>
<protein>
    <submittedName>
        <fullName evidence="2">Arachidonate 5-lipoxygenase-activating protein</fullName>
    </submittedName>
</protein>
<name>A0AAQ4PC58_GASAC</name>
<evidence type="ECO:0000256" key="1">
    <source>
        <dbReference type="SAM" id="Phobius"/>
    </source>
</evidence>
<dbReference type="GeneTree" id="ENSGT00940000158706"/>
<reference evidence="2" key="3">
    <citation type="submission" date="2025-09" db="UniProtKB">
        <authorList>
            <consortium name="Ensembl"/>
        </authorList>
    </citation>
    <scope>IDENTIFICATION</scope>
</reference>
<dbReference type="InterPro" id="IPR023352">
    <property type="entry name" value="MAPEG-like_dom_sf"/>
</dbReference>
<dbReference type="Gene3D" id="1.20.120.550">
    <property type="entry name" value="Membrane associated eicosanoid/glutathione metabolism-like domain"/>
    <property type="match status" value="1"/>
</dbReference>
<reference evidence="2 3" key="1">
    <citation type="journal article" date="2021" name="G3 (Bethesda)">
        <title>Improved contiguity of the threespine stickleback genome using long-read sequencing.</title>
        <authorList>
            <person name="Nath S."/>
            <person name="Shaw D.E."/>
            <person name="White M.A."/>
        </authorList>
    </citation>
    <scope>NUCLEOTIDE SEQUENCE [LARGE SCALE GENOMIC DNA]</scope>
    <source>
        <strain evidence="2 3">Lake Benthic</strain>
    </source>
</reference>
<reference evidence="2" key="2">
    <citation type="submission" date="2025-08" db="UniProtKB">
        <authorList>
            <consortium name="Ensembl"/>
        </authorList>
    </citation>
    <scope>IDENTIFICATION</scope>
</reference>
<dbReference type="Proteomes" id="UP000007635">
    <property type="component" value="Chromosome VII"/>
</dbReference>
<keyword evidence="1" id="KW-0472">Membrane</keyword>
<keyword evidence="1" id="KW-1133">Transmembrane helix</keyword>
<dbReference type="SUPFAM" id="SSF161084">
    <property type="entry name" value="MAPEG domain-like"/>
    <property type="match status" value="1"/>
</dbReference>
<accession>A0AAQ4PC58</accession>
<dbReference type="AlphaFoldDB" id="A0AAQ4PC58"/>
<sequence length="235" mass="26095">MYSVVVEHIYLLVIVTLISVLQNAFFALKVEKEGNSKNIPTSVFERVRCANRNCMDAYPTFLAVMWCAGLCLNQEFYGPPLHAVPLRHPLSGPSKSMKRNPGLKLLLPLPGSSIWLSGRSTLLDTWGKPLRAPQATCLESVSSSSCSPCALWASSTTCWCTTTAATIRNTWKPSPEPRPLSSSSRSAVCASRWQPRKKSKNNCFSFVFIVFGKNKASRKQMLIPWYKSPQACAIF</sequence>
<keyword evidence="1" id="KW-0812">Transmembrane</keyword>